<name>K9D3C7_SPHYA</name>
<dbReference type="EMBL" id="AGZU01000015">
    <property type="protein sequence ID" value="EKU73437.1"/>
    <property type="molecule type" value="Genomic_DNA"/>
</dbReference>
<proteinExistence type="predicted"/>
<organism evidence="1 2">
    <name type="scientific">Sphingobium yanoikuyae ATCC 51230</name>
    <dbReference type="NCBI Taxonomy" id="883163"/>
    <lineage>
        <taxon>Bacteria</taxon>
        <taxon>Pseudomonadati</taxon>
        <taxon>Pseudomonadota</taxon>
        <taxon>Alphaproteobacteria</taxon>
        <taxon>Sphingomonadales</taxon>
        <taxon>Sphingomonadaceae</taxon>
        <taxon>Sphingobium</taxon>
    </lineage>
</organism>
<dbReference type="AlphaFoldDB" id="K9D3C7"/>
<accession>K9D3C7</accession>
<dbReference type="Proteomes" id="UP000009887">
    <property type="component" value="Unassembled WGS sequence"/>
</dbReference>
<dbReference type="HOGENOM" id="CLU_2791869_0_0_5"/>
<reference evidence="1 2" key="1">
    <citation type="submission" date="2012-09" db="EMBL/GenBank/DDBJ databases">
        <title>The Genome Sequence of Sphingobium yanoikuyae ATCC 51230.</title>
        <authorList>
            <consortium name="The Broad Institute Genome Sequencing Platform"/>
            <person name="Earl A."/>
            <person name="Ward D."/>
            <person name="Feldgarden M."/>
            <person name="Gevers D."/>
            <person name="Huys G."/>
            <person name="Walker B."/>
            <person name="Young S.K."/>
            <person name="Zeng Q."/>
            <person name="Gargeya S."/>
            <person name="Fitzgerald M."/>
            <person name="Haas B."/>
            <person name="Abouelleil A."/>
            <person name="Alvarado L."/>
            <person name="Arachchi H.M."/>
            <person name="Berlin A.M."/>
            <person name="Chapman S.B."/>
            <person name="Goldberg J."/>
            <person name="Griggs A."/>
            <person name="Gujja S."/>
            <person name="Hansen M."/>
            <person name="Howarth C."/>
            <person name="Imamovic A."/>
            <person name="Larimer J."/>
            <person name="McCowen C."/>
            <person name="Montmayeur A."/>
            <person name="Murphy C."/>
            <person name="Neiman D."/>
            <person name="Pearson M."/>
            <person name="Priest M."/>
            <person name="Roberts A."/>
            <person name="Saif S."/>
            <person name="Shea T."/>
            <person name="Sisk P."/>
            <person name="Sykes S."/>
            <person name="Wortman J."/>
            <person name="Nusbaum C."/>
            <person name="Birren B."/>
        </authorList>
    </citation>
    <scope>NUCLEOTIDE SEQUENCE [LARGE SCALE GENOMIC DNA]</scope>
    <source>
        <strain evidence="1 2">ATCC 51230</strain>
    </source>
</reference>
<evidence type="ECO:0000313" key="1">
    <source>
        <dbReference type="EMBL" id="EKU73437.1"/>
    </source>
</evidence>
<evidence type="ECO:0000313" key="2">
    <source>
        <dbReference type="Proteomes" id="UP000009887"/>
    </source>
</evidence>
<sequence>MRNERVDEFVERFLITAGKTRENERGDKSDGLSERLPKLRSSMLQRQRDDLIVVGRPKLLANLGCRAG</sequence>
<gene>
    <name evidence="1" type="ORF">HMPREF9718_03906</name>
</gene>
<protein>
    <submittedName>
        <fullName evidence="1">Uncharacterized protein</fullName>
    </submittedName>
</protein>
<comment type="caution">
    <text evidence="1">The sequence shown here is derived from an EMBL/GenBank/DDBJ whole genome shotgun (WGS) entry which is preliminary data.</text>
</comment>
<dbReference type="PATRIC" id="fig|883163.3.peg.3943"/>
<keyword evidence="2" id="KW-1185">Reference proteome</keyword>